<dbReference type="EMBL" id="BAABME010009096">
    <property type="protein sequence ID" value="GAA0174480.1"/>
    <property type="molecule type" value="Genomic_DNA"/>
</dbReference>
<dbReference type="Pfam" id="PF24626">
    <property type="entry name" value="SH3_Tf2-1"/>
    <property type="match status" value="1"/>
</dbReference>
<dbReference type="InterPro" id="IPR056924">
    <property type="entry name" value="SH3_Tf2-1"/>
</dbReference>
<keyword evidence="3" id="KW-1185">Reference proteome</keyword>
<dbReference type="PANTHER" id="PTHR46148:SF60">
    <property type="entry name" value="CHROMO DOMAIN-CONTAINING PROTEIN"/>
    <property type="match status" value="1"/>
</dbReference>
<feature type="domain" description="Tf2-1-like SH3-like" evidence="1">
    <location>
        <begin position="38"/>
        <end position="102"/>
    </location>
</feature>
<evidence type="ECO:0000313" key="3">
    <source>
        <dbReference type="Proteomes" id="UP001454036"/>
    </source>
</evidence>
<dbReference type="Proteomes" id="UP001454036">
    <property type="component" value="Unassembled WGS sequence"/>
</dbReference>
<evidence type="ECO:0000259" key="1">
    <source>
        <dbReference type="Pfam" id="PF24626"/>
    </source>
</evidence>
<gene>
    <name evidence="2" type="ORF">LIER_27865</name>
</gene>
<reference evidence="2 3" key="1">
    <citation type="submission" date="2024-01" db="EMBL/GenBank/DDBJ databases">
        <title>The complete chloroplast genome sequence of Lithospermum erythrorhizon: insights into the phylogenetic relationship among Boraginaceae species and the maternal lineages of purple gromwells.</title>
        <authorList>
            <person name="Okada T."/>
            <person name="Watanabe K."/>
        </authorList>
    </citation>
    <scope>NUCLEOTIDE SEQUENCE [LARGE SCALE GENOMIC DNA]</scope>
</reference>
<accession>A0AAV3RF45</accession>
<proteinExistence type="predicted"/>
<dbReference type="PANTHER" id="PTHR46148">
    <property type="entry name" value="CHROMO DOMAIN-CONTAINING PROTEIN"/>
    <property type="match status" value="1"/>
</dbReference>
<comment type="caution">
    <text evidence="2">The sequence shown here is derived from an EMBL/GenBank/DDBJ whole genome shotgun (WGS) entry which is preliminary data.</text>
</comment>
<organism evidence="2 3">
    <name type="scientific">Lithospermum erythrorhizon</name>
    <name type="common">Purple gromwell</name>
    <name type="synonym">Lithospermum officinale var. erythrorhizon</name>
    <dbReference type="NCBI Taxonomy" id="34254"/>
    <lineage>
        <taxon>Eukaryota</taxon>
        <taxon>Viridiplantae</taxon>
        <taxon>Streptophyta</taxon>
        <taxon>Embryophyta</taxon>
        <taxon>Tracheophyta</taxon>
        <taxon>Spermatophyta</taxon>
        <taxon>Magnoliopsida</taxon>
        <taxon>eudicotyledons</taxon>
        <taxon>Gunneridae</taxon>
        <taxon>Pentapetalae</taxon>
        <taxon>asterids</taxon>
        <taxon>lamiids</taxon>
        <taxon>Boraginales</taxon>
        <taxon>Boraginaceae</taxon>
        <taxon>Boraginoideae</taxon>
        <taxon>Lithospermeae</taxon>
        <taxon>Lithospermum</taxon>
    </lineage>
</organism>
<evidence type="ECO:0000313" key="2">
    <source>
        <dbReference type="EMBL" id="GAA0174480.1"/>
    </source>
</evidence>
<name>A0AAV3RF45_LITER</name>
<sequence length="111" mass="13055">MAPDEALYGRKCRSHVYWHEVGENYADVRRSDLDVKVGDHVFLKVPPVKFLKRFGMEEKLRSRYVGPFEILEKVGNLAYRVALPPTLSKVHDVFHVSMLRKYAYDTVRRLF</sequence>
<protein>
    <recommendedName>
        <fullName evidence="1">Tf2-1-like SH3-like domain-containing protein</fullName>
    </recommendedName>
</protein>
<dbReference type="AlphaFoldDB" id="A0AAV3RF45"/>